<reference evidence="2 3" key="1">
    <citation type="journal article" date="2013" name="Mar. Genomics">
        <title>Expression of sulfatases in Rhodopirellula baltica and the diversity of sulfatases in the genus Rhodopirellula.</title>
        <authorList>
            <person name="Wegner C.E."/>
            <person name="Richter-Heitmann T."/>
            <person name="Klindworth A."/>
            <person name="Klockow C."/>
            <person name="Richter M."/>
            <person name="Achstetter T."/>
            <person name="Glockner F.O."/>
            <person name="Harder J."/>
        </authorList>
    </citation>
    <scope>NUCLEOTIDE SEQUENCE [LARGE SCALE GENOMIC DNA]</scope>
    <source>
        <strain evidence="2 3">WH47</strain>
    </source>
</reference>
<dbReference type="Proteomes" id="UP000006222">
    <property type="component" value="Unassembled WGS sequence"/>
</dbReference>
<feature type="compositionally biased region" description="Polar residues" evidence="1">
    <location>
        <begin position="1"/>
        <end position="17"/>
    </location>
</feature>
<proteinExistence type="predicted"/>
<feature type="region of interest" description="Disordered" evidence="1">
    <location>
        <begin position="1"/>
        <end position="44"/>
    </location>
</feature>
<sequence length="44" mass="5008">MTRGSVSTRGPFKQTTDLRPFFHQSREQLIPPEPDRLAKPVLGD</sequence>
<comment type="caution">
    <text evidence="2">The sequence shown here is derived from an EMBL/GenBank/DDBJ whole genome shotgun (WGS) entry which is preliminary data.</text>
</comment>
<evidence type="ECO:0000313" key="3">
    <source>
        <dbReference type="Proteomes" id="UP000006222"/>
    </source>
</evidence>
<name>F2AYI2_RHOBT</name>
<dbReference type="AlphaFoldDB" id="F2AYI2"/>
<evidence type="ECO:0000313" key="2">
    <source>
        <dbReference type="EMBL" id="EGF25273.1"/>
    </source>
</evidence>
<dbReference type="PATRIC" id="fig|991778.3.peg.5070"/>
<organism evidence="2 3">
    <name type="scientific">Rhodopirellula baltica WH47</name>
    <dbReference type="NCBI Taxonomy" id="991778"/>
    <lineage>
        <taxon>Bacteria</taxon>
        <taxon>Pseudomonadati</taxon>
        <taxon>Planctomycetota</taxon>
        <taxon>Planctomycetia</taxon>
        <taxon>Pirellulales</taxon>
        <taxon>Pirellulaceae</taxon>
        <taxon>Rhodopirellula</taxon>
    </lineage>
</organism>
<accession>F2AYI2</accession>
<dbReference type="EMBL" id="AFAR01000240">
    <property type="protein sequence ID" value="EGF25273.1"/>
    <property type="molecule type" value="Genomic_DNA"/>
</dbReference>
<protein>
    <submittedName>
        <fullName evidence="2">Uncharacterized protein</fullName>
    </submittedName>
</protein>
<gene>
    <name evidence="2" type="ORF">RBWH47_02788</name>
</gene>
<evidence type="ECO:0000256" key="1">
    <source>
        <dbReference type="SAM" id="MobiDB-lite"/>
    </source>
</evidence>